<protein>
    <submittedName>
        <fullName evidence="3">Uncharacterized protein</fullName>
    </submittedName>
</protein>
<dbReference type="OrthoDB" id="1862401at2759"/>
<dbReference type="SUPFAM" id="SSF52777">
    <property type="entry name" value="CoA-dependent acyltransferases"/>
    <property type="match status" value="1"/>
</dbReference>
<dbReference type="KEGG" id="scm:SCHCO_02587304"/>
<dbReference type="VEuPathDB" id="FungiDB:SCHCODRAFT_02587304"/>
<reference evidence="3 4" key="1">
    <citation type="journal article" date="2010" name="Nat. Biotechnol.">
        <title>Genome sequence of the model mushroom Schizophyllum commune.</title>
        <authorList>
            <person name="Ohm R.A."/>
            <person name="de Jong J.F."/>
            <person name="Lugones L.G."/>
            <person name="Aerts A."/>
            <person name="Kothe E."/>
            <person name="Stajich J.E."/>
            <person name="de Vries R.P."/>
            <person name="Record E."/>
            <person name="Levasseur A."/>
            <person name="Baker S.E."/>
            <person name="Bartholomew K.A."/>
            <person name="Coutinho P.M."/>
            <person name="Erdmann S."/>
            <person name="Fowler T.J."/>
            <person name="Gathman A.C."/>
            <person name="Lombard V."/>
            <person name="Henrissat B."/>
            <person name="Knabe N."/>
            <person name="Kuees U."/>
            <person name="Lilly W.W."/>
            <person name="Lindquist E."/>
            <person name="Lucas S."/>
            <person name="Magnuson J.K."/>
            <person name="Piumi F."/>
            <person name="Raudaskoski M."/>
            <person name="Salamov A."/>
            <person name="Schmutz J."/>
            <person name="Schwarze F.W.M.R."/>
            <person name="vanKuyk P.A."/>
            <person name="Horton J.S."/>
            <person name="Grigoriev I.V."/>
            <person name="Woesten H.A.B."/>
        </authorList>
    </citation>
    <scope>NUCLEOTIDE SEQUENCE [LARGE SCALE GENOMIC DNA]</scope>
    <source>
        <strain evidence="4">H4-8 / FGSC 9210</strain>
    </source>
</reference>
<dbReference type="RefSeq" id="XP_003028738.1">
    <property type="nucleotide sequence ID" value="XM_003028692.1"/>
</dbReference>
<keyword evidence="4" id="KW-1185">Reference proteome</keyword>
<proteinExistence type="predicted"/>
<name>D8QEE2_SCHCM</name>
<dbReference type="eggNOG" id="ENOG502QSEP">
    <property type="taxonomic scope" value="Eukaryota"/>
</dbReference>
<dbReference type="Pfam" id="PF02458">
    <property type="entry name" value="Transferase"/>
    <property type="match status" value="1"/>
</dbReference>
<evidence type="ECO:0000313" key="3">
    <source>
        <dbReference type="EMBL" id="EFI93835.1"/>
    </source>
</evidence>
<dbReference type="InterPro" id="IPR050317">
    <property type="entry name" value="Plant_Fungal_Acyltransferase"/>
</dbReference>
<dbReference type="InterPro" id="IPR023213">
    <property type="entry name" value="CAT-like_dom_sf"/>
</dbReference>
<dbReference type="HOGENOM" id="CLU_026869_0_0_1"/>
<evidence type="ECO:0000256" key="2">
    <source>
        <dbReference type="ARBA" id="ARBA00023315"/>
    </source>
</evidence>
<dbReference type="Gene3D" id="3.30.559.10">
    <property type="entry name" value="Chloramphenicol acetyltransferase-like domain"/>
    <property type="match status" value="2"/>
</dbReference>
<evidence type="ECO:0000256" key="1">
    <source>
        <dbReference type="ARBA" id="ARBA00022679"/>
    </source>
</evidence>
<keyword evidence="1" id="KW-0808">Transferase</keyword>
<dbReference type="InParanoid" id="D8QEE2"/>
<dbReference type="GeneID" id="9590613"/>
<dbReference type="PANTHER" id="PTHR31642:SF11">
    <property type="entry name" value="SHIKIMATE O-HYDROXYCINNAMOYLTRANSFERASE"/>
    <property type="match status" value="1"/>
</dbReference>
<organism evidence="4">
    <name type="scientific">Schizophyllum commune (strain H4-8 / FGSC 9210)</name>
    <name type="common">Split gill fungus</name>
    <dbReference type="NCBI Taxonomy" id="578458"/>
    <lineage>
        <taxon>Eukaryota</taxon>
        <taxon>Fungi</taxon>
        <taxon>Dikarya</taxon>
        <taxon>Basidiomycota</taxon>
        <taxon>Agaricomycotina</taxon>
        <taxon>Agaricomycetes</taxon>
        <taxon>Agaricomycetidae</taxon>
        <taxon>Agaricales</taxon>
        <taxon>Schizophyllaceae</taxon>
        <taxon>Schizophyllum</taxon>
    </lineage>
</organism>
<dbReference type="GO" id="GO:0016747">
    <property type="term" value="F:acyltransferase activity, transferring groups other than amino-acyl groups"/>
    <property type="evidence" value="ECO:0007669"/>
    <property type="project" value="TreeGrafter"/>
</dbReference>
<gene>
    <name evidence="3" type="ORF">SCHCODRAFT_59317</name>
</gene>
<dbReference type="PANTHER" id="PTHR31642">
    <property type="entry name" value="TRICHOTHECENE 3-O-ACETYLTRANSFERASE"/>
    <property type="match status" value="1"/>
</dbReference>
<dbReference type="EMBL" id="GL377310">
    <property type="protein sequence ID" value="EFI93835.1"/>
    <property type="molecule type" value="Genomic_DNA"/>
</dbReference>
<keyword evidence="2" id="KW-0012">Acyltransferase</keyword>
<dbReference type="OMA" id="ANCNIED"/>
<accession>D8QEE2</accession>
<dbReference type="AlphaFoldDB" id="D8QEE2"/>
<dbReference type="Proteomes" id="UP000007431">
    <property type="component" value="Unassembled WGS sequence"/>
</dbReference>
<sequence>MSDIVLDKGTTTRASSVKITSQHTVSCAHEETLKGLPSPFPLGPFDQLAVHYLPVTVIFVYDITRSGDNDPISSPRLQQAFSRLLDYYPHLTGRRRIDPTDGTVAIDRLGSGAALYTAECDAPLDSFRTKSPDGRTRLAMSDLPGSGVQLLAASQSMLEGAPDDPLLIVQHTRFACGSVSLGFCLQHIVCDVNGCVQLARDLAEIYRGISVVEAAGGTYLDVVLKEAPCIEAHIPEKTLGSSLELVNNYEEETGHANDVPATTPPPPVVGKILRFSGQELKAIKDAATEDKGGEWVSTFEALSAHLWQSVHCARAKLDPSRVEGSGETLDTCSDLLAPVNCRSRLKLPARYFPNAILCPIARLPFRTLEHASLAEIARTLHEMVQGVTSERAGGTLRHILAQPNKSIIKHRYRHGLGSFAVSAWNKVDMYSVSFSDNTDGEPIAPVIVSPPYTPINLVDGLAFYLPTELSQGSNDSDPPIDVSLTLHAPIWEVLDKDPNFRKFRS</sequence>
<evidence type="ECO:0000313" key="4">
    <source>
        <dbReference type="Proteomes" id="UP000007431"/>
    </source>
</evidence>